<organism evidence="1 2">
    <name type="scientific">Nonomuraea maheshkhaliensis</name>
    <dbReference type="NCBI Taxonomy" id="419590"/>
    <lineage>
        <taxon>Bacteria</taxon>
        <taxon>Bacillati</taxon>
        <taxon>Actinomycetota</taxon>
        <taxon>Actinomycetes</taxon>
        <taxon>Streptosporangiales</taxon>
        <taxon>Streptosporangiaceae</taxon>
        <taxon>Nonomuraea</taxon>
    </lineage>
</organism>
<protein>
    <recommendedName>
        <fullName evidence="3">Integrase</fullName>
    </recommendedName>
</protein>
<dbReference type="RefSeq" id="WP_346103066.1">
    <property type="nucleotide sequence ID" value="NZ_BAAAMU010000009.1"/>
</dbReference>
<evidence type="ECO:0000313" key="1">
    <source>
        <dbReference type="EMBL" id="GAA1621979.1"/>
    </source>
</evidence>
<keyword evidence="2" id="KW-1185">Reference proteome</keyword>
<gene>
    <name evidence="1" type="ORF">GCM10009733_018220</name>
</gene>
<evidence type="ECO:0000313" key="2">
    <source>
        <dbReference type="Proteomes" id="UP001500064"/>
    </source>
</evidence>
<evidence type="ECO:0008006" key="3">
    <source>
        <dbReference type="Google" id="ProtNLM"/>
    </source>
</evidence>
<comment type="caution">
    <text evidence="1">The sequence shown here is derived from an EMBL/GenBank/DDBJ whole genome shotgun (WGS) entry which is preliminary data.</text>
</comment>
<dbReference type="Proteomes" id="UP001500064">
    <property type="component" value="Unassembled WGS sequence"/>
</dbReference>
<dbReference type="EMBL" id="BAAAMU010000009">
    <property type="protein sequence ID" value="GAA1621979.1"/>
    <property type="molecule type" value="Genomic_DNA"/>
</dbReference>
<reference evidence="1 2" key="1">
    <citation type="journal article" date="2019" name="Int. J. Syst. Evol. Microbiol.">
        <title>The Global Catalogue of Microorganisms (GCM) 10K type strain sequencing project: providing services to taxonomists for standard genome sequencing and annotation.</title>
        <authorList>
            <consortium name="The Broad Institute Genomics Platform"/>
            <consortium name="The Broad Institute Genome Sequencing Center for Infectious Disease"/>
            <person name="Wu L."/>
            <person name="Ma J."/>
        </authorList>
    </citation>
    <scope>NUCLEOTIDE SEQUENCE [LARGE SCALE GENOMIC DNA]</scope>
    <source>
        <strain evidence="1 2">JCM 13929</strain>
    </source>
</reference>
<proteinExistence type="predicted"/>
<name>A0ABN2F006_9ACTN</name>
<sequence length="133" mass="15764">MVLRLLYLIVLRVFGWIALLVRSQASKDAEILVLRHQLAVLRRQVAAPRPSWADRAIISALARLLSRRRRCHLFVTPRTLLRWHAELVKRRWTYARHGPGRPPIRPTLRALVLRLAAENPGWGYRQHRWEDRF</sequence>
<accession>A0ABN2F006</accession>